<evidence type="ECO:0000256" key="3">
    <source>
        <dbReference type="SAM" id="Phobius"/>
    </source>
</evidence>
<comment type="similarity">
    <text evidence="2">Belongs to the membrane-bound acyltransferase family.</text>
</comment>
<proteinExistence type="inferred from homology"/>
<feature type="transmembrane region" description="Helical" evidence="3">
    <location>
        <begin position="206"/>
        <end position="224"/>
    </location>
</feature>
<feature type="transmembrane region" description="Helical" evidence="3">
    <location>
        <begin position="68"/>
        <end position="87"/>
    </location>
</feature>
<evidence type="ECO:0000256" key="2">
    <source>
        <dbReference type="ARBA" id="ARBA00010323"/>
    </source>
</evidence>
<name>A0A0R3T6J1_RODNA</name>
<keyword evidence="3" id="KW-1133">Transmembrane helix</keyword>
<evidence type="ECO:0000313" key="6">
    <source>
        <dbReference type="WBParaSite" id="HNAJ_0000267901-mRNA-1"/>
    </source>
</evidence>
<dbReference type="AlphaFoldDB" id="A0A0R3T6J1"/>
<dbReference type="GO" id="GO:0016020">
    <property type="term" value="C:membrane"/>
    <property type="evidence" value="ECO:0007669"/>
    <property type="project" value="TreeGrafter"/>
</dbReference>
<dbReference type="Proteomes" id="UP000278807">
    <property type="component" value="Unassembled WGS sequence"/>
</dbReference>
<accession>A0A0R3T6J1</accession>
<dbReference type="InterPro" id="IPR049941">
    <property type="entry name" value="LPLAT_7/PORCN-like"/>
</dbReference>
<evidence type="ECO:0000313" key="5">
    <source>
        <dbReference type="Proteomes" id="UP000278807"/>
    </source>
</evidence>
<dbReference type="GO" id="GO:0006661">
    <property type="term" value="P:phosphatidylinositol biosynthetic process"/>
    <property type="evidence" value="ECO:0007669"/>
    <property type="project" value="TreeGrafter"/>
</dbReference>
<reference evidence="4 5" key="2">
    <citation type="submission" date="2018-11" db="EMBL/GenBank/DDBJ databases">
        <authorList>
            <consortium name="Pathogen Informatics"/>
        </authorList>
    </citation>
    <scope>NUCLEOTIDE SEQUENCE [LARGE SCALE GENOMIC DNA]</scope>
</reference>
<organism evidence="6">
    <name type="scientific">Rodentolepis nana</name>
    <name type="common">Dwarf tapeworm</name>
    <name type="synonym">Hymenolepis nana</name>
    <dbReference type="NCBI Taxonomy" id="102285"/>
    <lineage>
        <taxon>Eukaryota</taxon>
        <taxon>Metazoa</taxon>
        <taxon>Spiralia</taxon>
        <taxon>Lophotrochozoa</taxon>
        <taxon>Platyhelminthes</taxon>
        <taxon>Cestoda</taxon>
        <taxon>Eucestoda</taxon>
        <taxon>Cyclophyllidea</taxon>
        <taxon>Hymenolepididae</taxon>
        <taxon>Rodentolepis</taxon>
    </lineage>
</organism>
<feature type="transmembrane region" description="Helical" evidence="3">
    <location>
        <begin position="34"/>
        <end position="62"/>
    </location>
</feature>
<keyword evidence="5" id="KW-1185">Reference proteome</keyword>
<keyword evidence="3" id="KW-0812">Transmembrane</keyword>
<dbReference type="OrthoDB" id="7663182at2759"/>
<feature type="transmembrane region" description="Helical" evidence="3">
    <location>
        <begin position="236"/>
        <end position="257"/>
    </location>
</feature>
<dbReference type="GO" id="GO:0030258">
    <property type="term" value="P:lipid modification"/>
    <property type="evidence" value="ECO:0007669"/>
    <property type="project" value="TreeGrafter"/>
</dbReference>
<evidence type="ECO:0000256" key="1">
    <source>
        <dbReference type="ARBA" id="ARBA00005189"/>
    </source>
</evidence>
<feature type="transmembrane region" description="Helical" evidence="3">
    <location>
        <begin position="156"/>
        <end position="177"/>
    </location>
</feature>
<dbReference type="PANTHER" id="PTHR13906:SF16">
    <property type="entry name" value="LYSOPHOSPHOLIPID ACYLTRANSFERASE 7"/>
    <property type="match status" value="1"/>
</dbReference>
<reference evidence="6" key="1">
    <citation type="submission" date="2017-02" db="UniProtKB">
        <authorList>
            <consortium name="WormBaseParasite"/>
        </authorList>
    </citation>
    <scope>IDENTIFICATION</scope>
</reference>
<protein>
    <submittedName>
        <fullName evidence="6">Lysophospholipid acyltransferase 7</fullName>
    </submittedName>
</protein>
<sequence>MFSQDLLYIVFLGTSIIAGCIVRSSRGDAKRFACLILGLSSAIIICGFEVWHAFILVGGFVIFNSLVAFRFIHFAVFLWGFSYLIFFHTAHFYGFSKPSPLTQMLHLFLTLKIVGVSFELHDTWAIINKIKSNNANNISDNSSNLRLKYKGIMTTSYDVVCYAFCYIGMLTGPYYTYRTFDDMLRGWPTKAPRLSSGPFLRRLQDVPFFAFLYLVGAYFIDFDVLHDPAFHEENLLYRLAYIAAIFFVYRMRLYFAWVMGECVCMSVGLGAYPAISRPVVGDGPTDLVALDR</sequence>
<keyword evidence="3" id="KW-0472">Membrane</keyword>
<dbReference type="GO" id="GO:0071617">
    <property type="term" value="F:lysophospholipid acyltransferase activity"/>
    <property type="evidence" value="ECO:0007669"/>
    <property type="project" value="TreeGrafter"/>
</dbReference>
<dbReference type="WBParaSite" id="HNAJ_0000267901-mRNA-1">
    <property type="protein sequence ID" value="HNAJ_0000267901-mRNA-1"/>
    <property type="gene ID" value="HNAJ_0000267901"/>
</dbReference>
<evidence type="ECO:0000313" key="4">
    <source>
        <dbReference type="EMBL" id="VDN98537.1"/>
    </source>
</evidence>
<comment type="pathway">
    <text evidence="1">Lipid metabolism.</text>
</comment>
<dbReference type="GO" id="GO:0044233">
    <property type="term" value="C:mitochondria-associated endoplasmic reticulum membrane contact site"/>
    <property type="evidence" value="ECO:0007669"/>
    <property type="project" value="TreeGrafter"/>
</dbReference>
<feature type="transmembrane region" description="Helical" evidence="3">
    <location>
        <begin position="6"/>
        <end position="22"/>
    </location>
</feature>
<dbReference type="STRING" id="102285.A0A0R3T6J1"/>
<dbReference type="EMBL" id="UZAE01001368">
    <property type="protein sequence ID" value="VDN98537.1"/>
    <property type="molecule type" value="Genomic_DNA"/>
</dbReference>
<dbReference type="PANTHER" id="PTHR13906">
    <property type="entry name" value="PORCUPINE"/>
    <property type="match status" value="1"/>
</dbReference>
<gene>
    <name evidence="4" type="ORF">HNAJ_LOCUS2678</name>
</gene>